<reference evidence="9" key="1">
    <citation type="submission" date="2021-12" db="EMBL/GenBank/DDBJ databases">
        <title>Convergent genome expansion in fungi linked to evolution of root-endophyte symbiosis.</title>
        <authorList>
            <consortium name="DOE Joint Genome Institute"/>
            <person name="Ke Y.-H."/>
            <person name="Bonito G."/>
            <person name="Liao H.-L."/>
            <person name="Looney B."/>
            <person name="Rojas-Flechas A."/>
            <person name="Nash J."/>
            <person name="Hameed K."/>
            <person name="Schadt C."/>
            <person name="Martin F."/>
            <person name="Crous P.W."/>
            <person name="Miettinen O."/>
            <person name="Magnuson J.K."/>
            <person name="Labbe J."/>
            <person name="Jacobson D."/>
            <person name="Doktycz M.J."/>
            <person name="Veneault-Fourrey C."/>
            <person name="Kuo A."/>
            <person name="Mondo S."/>
            <person name="Calhoun S."/>
            <person name="Riley R."/>
            <person name="Ohm R."/>
            <person name="LaButti K."/>
            <person name="Andreopoulos B."/>
            <person name="Pangilinan J."/>
            <person name="Nolan M."/>
            <person name="Tritt A."/>
            <person name="Clum A."/>
            <person name="Lipzen A."/>
            <person name="Daum C."/>
            <person name="Barry K."/>
            <person name="Grigoriev I.V."/>
            <person name="Vilgalys R."/>
        </authorList>
    </citation>
    <scope>NUCLEOTIDE SEQUENCE</scope>
    <source>
        <strain evidence="9">PMI_201</strain>
    </source>
</reference>
<dbReference type="PROSITE" id="PS50048">
    <property type="entry name" value="ZN2_CY6_FUNGAL_2"/>
    <property type="match status" value="1"/>
</dbReference>
<accession>A0AAD4KT51</accession>
<dbReference type="GeneID" id="70241120"/>
<feature type="region of interest" description="Disordered" evidence="7">
    <location>
        <begin position="136"/>
        <end position="180"/>
    </location>
</feature>
<feature type="region of interest" description="Disordered" evidence="7">
    <location>
        <begin position="84"/>
        <end position="112"/>
    </location>
</feature>
<feature type="compositionally biased region" description="Polar residues" evidence="7">
    <location>
        <begin position="619"/>
        <end position="632"/>
    </location>
</feature>
<comment type="subcellular location">
    <subcellularLocation>
        <location evidence="1">Nucleus</location>
    </subcellularLocation>
</comment>
<evidence type="ECO:0000256" key="6">
    <source>
        <dbReference type="ARBA" id="ARBA00023242"/>
    </source>
</evidence>
<dbReference type="RefSeq" id="XP_046074129.1">
    <property type="nucleotide sequence ID" value="XM_046210833.1"/>
</dbReference>
<keyword evidence="5" id="KW-0804">Transcription</keyword>
<dbReference type="GO" id="GO:0005634">
    <property type="term" value="C:nucleus"/>
    <property type="evidence" value="ECO:0007669"/>
    <property type="project" value="UniProtKB-SubCell"/>
</dbReference>
<keyword evidence="2" id="KW-0479">Metal-binding</keyword>
<dbReference type="InterPro" id="IPR001138">
    <property type="entry name" value="Zn2Cys6_DnaBD"/>
</dbReference>
<dbReference type="CDD" id="cd00067">
    <property type="entry name" value="GAL4"/>
    <property type="match status" value="1"/>
</dbReference>
<dbReference type="AlphaFoldDB" id="A0AAD4KT51"/>
<keyword evidence="10" id="KW-1185">Reference proteome</keyword>
<feature type="compositionally biased region" description="Basic and acidic residues" evidence="7">
    <location>
        <begin position="84"/>
        <end position="97"/>
    </location>
</feature>
<evidence type="ECO:0000313" key="9">
    <source>
        <dbReference type="EMBL" id="KAH8700423.1"/>
    </source>
</evidence>
<keyword evidence="3" id="KW-0805">Transcription regulation</keyword>
<protein>
    <recommendedName>
        <fullName evidence="8">Zn(2)-C6 fungal-type domain-containing protein</fullName>
    </recommendedName>
</protein>
<dbReference type="SUPFAM" id="SSF57701">
    <property type="entry name" value="Zn2/Cys6 DNA-binding domain"/>
    <property type="match status" value="1"/>
</dbReference>
<dbReference type="EMBL" id="JAJTJA010000004">
    <property type="protein sequence ID" value="KAH8700423.1"/>
    <property type="molecule type" value="Genomic_DNA"/>
</dbReference>
<dbReference type="PANTHER" id="PTHR31845">
    <property type="entry name" value="FINGER DOMAIN PROTEIN, PUTATIVE-RELATED"/>
    <property type="match status" value="1"/>
</dbReference>
<dbReference type="PANTHER" id="PTHR31845:SF39">
    <property type="entry name" value="TRANSCRIPTION FACTOR PBCR-RELATED"/>
    <property type="match status" value="1"/>
</dbReference>
<dbReference type="InterPro" id="IPR036864">
    <property type="entry name" value="Zn2-C6_fun-type_DNA-bd_sf"/>
</dbReference>
<dbReference type="GO" id="GO:0000976">
    <property type="term" value="F:transcription cis-regulatory region binding"/>
    <property type="evidence" value="ECO:0007669"/>
    <property type="project" value="TreeGrafter"/>
</dbReference>
<keyword evidence="6" id="KW-0539">Nucleus</keyword>
<keyword evidence="4" id="KW-0238">DNA-binding</keyword>
<dbReference type="Pfam" id="PF04082">
    <property type="entry name" value="Fungal_trans"/>
    <property type="match status" value="1"/>
</dbReference>
<feature type="region of interest" description="Disordered" evidence="7">
    <location>
        <begin position="615"/>
        <end position="642"/>
    </location>
</feature>
<dbReference type="InterPro" id="IPR007219">
    <property type="entry name" value="XnlR_reg_dom"/>
</dbReference>
<name>A0AAD4KT51_9EURO</name>
<proteinExistence type="predicted"/>
<dbReference type="Proteomes" id="UP001201262">
    <property type="component" value="Unassembled WGS sequence"/>
</dbReference>
<evidence type="ECO:0000256" key="4">
    <source>
        <dbReference type="ARBA" id="ARBA00023125"/>
    </source>
</evidence>
<dbReference type="PROSITE" id="PS00463">
    <property type="entry name" value="ZN2_CY6_FUNGAL_1"/>
    <property type="match status" value="1"/>
</dbReference>
<evidence type="ECO:0000256" key="2">
    <source>
        <dbReference type="ARBA" id="ARBA00022723"/>
    </source>
</evidence>
<dbReference type="SMART" id="SM00066">
    <property type="entry name" value="GAL4"/>
    <property type="match status" value="1"/>
</dbReference>
<gene>
    <name evidence="9" type="ORF">BGW36DRAFT_291319</name>
</gene>
<feature type="compositionally biased region" description="Acidic residues" evidence="7">
    <location>
        <begin position="98"/>
        <end position="112"/>
    </location>
</feature>
<sequence>MSTHQAYSGPSEPQPAPSQQLNRSCESCRALKVRCLPDIDSPNQCQRCVKAKRACIFVAPQRRRPRKRTDSRVAQLEKEMAAMRSMLKDQRKPKEDTINEEPSPDPEDAEDIDFGTIPAEKLAPPNYQEIQFDHHAQLRHSHSQSQSPGARSAYDLSRDGNSSQSTPSLTQNASSPDFGDGGDIVDRGFISISTAEELVSLFMNDLLDYFPFIVLPADTTTSQLRHSKPILFLAIVAASSIAVDASLSSTLNHEMINLYAQRFFFKGEKSLEMVQALVLMHLYYLPPESPTQIQAYQYPHIAATMALEIGIASKKRMPRRTAGLRRQAKPVEKFDEQMAEQARTILICYHLASTVAMRTRRPNMLQYNDWIKECVRMLSRSPIDSDKRLAMWFELQTITDEALSSFGLDDTSSTAPLTETRVNAVLRLFDKKMDDWKENLDPEDLTVPMVLEYQHNILTIYELGIGEGYREPDAIKQQYYTLPAPDSDNTSHRSTEPLSAIRIDLNIKWLNAAQGMLDSFLNCDVHTMRKMPNLTYSRVVLGVMVLLKIYFSIKSSSLGYVITPNTVNVESYLESMTQRLTEASAGSKYPIPSRWLRVVGGKARDWLRRFQAHHKENQEAQSQLGGTGTTDDSAPLAVGPSSSTMTAAWHGGIVPMPTKIVPSGMHPSYPTDEYTNQSNLAAYHTTTTGPPTHPTSTPTHWLPSDPTMHHHHLHQPLNTTPTATAYAQLSSQPQPQPQSQSQSQPVWSFHTDMPSVHAHHPSYPLDYSDGNMQYHLDNNLPIEMEFDWVPDKGMFQLPTF</sequence>
<feature type="domain" description="Zn(2)-C6 fungal-type" evidence="8">
    <location>
        <begin position="24"/>
        <end position="57"/>
    </location>
</feature>
<comment type="caution">
    <text evidence="9">The sequence shown here is derived from an EMBL/GenBank/DDBJ whole genome shotgun (WGS) entry which is preliminary data.</text>
</comment>
<dbReference type="CDD" id="cd12148">
    <property type="entry name" value="fungal_TF_MHR"/>
    <property type="match status" value="1"/>
</dbReference>
<organism evidence="9 10">
    <name type="scientific">Talaromyces proteolyticus</name>
    <dbReference type="NCBI Taxonomy" id="1131652"/>
    <lineage>
        <taxon>Eukaryota</taxon>
        <taxon>Fungi</taxon>
        <taxon>Dikarya</taxon>
        <taxon>Ascomycota</taxon>
        <taxon>Pezizomycotina</taxon>
        <taxon>Eurotiomycetes</taxon>
        <taxon>Eurotiomycetidae</taxon>
        <taxon>Eurotiales</taxon>
        <taxon>Trichocomaceae</taxon>
        <taxon>Talaromyces</taxon>
        <taxon>Talaromyces sect. Bacilispori</taxon>
    </lineage>
</organism>
<evidence type="ECO:0000256" key="1">
    <source>
        <dbReference type="ARBA" id="ARBA00004123"/>
    </source>
</evidence>
<evidence type="ECO:0000259" key="8">
    <source>
        <dbReference type="PROSITE" id="PS50048"/>
    </source>
</evidence>
<dbReference type="GO" id="GO:0006351">
    <property type="term" value="P:DNA-templated transcription"/>
    <property type="evidence" value="ECO:0007669"/>
    <property type="project" value="InterPro"/>
</dbReference>
<evidence type="ECO:0000313" key="10">
    <source>
        <dbReference type="Proteomes" id="UP001201262"/>
    </source>
</evidence>
<dbReference type="Gene3D" id="4.10.240.10">
    <property type="entry name" value="Zn(2)-C6 fungal-type DNA-binding domain"/>
    <property type="match status" value="1"/>
</dbReference>
<feature type="compositionally biased region" description="Polar residues" evidence="7">
    <location>
        <begin position="159"/>
        <end position="175"/>
    </location>
</feature>
<evidence type="ECO:0000256" key="3">
    <source>
        <dbReference type="ARBA" id="ARBA00023015"/>
    </source>
</evidence>
<dbReference type="InterPro" id="IPR051089">
    <property type="entry name" value="prtT"/>
</dbReference>
<dbReference type="GO" id="GO:0008270">
    <property type="term" value="F:zinc ion binding"/>
    <property type="evidence" value="ECO:0007669"/>
    <property type="project" value="InterPro"/>
</dbReference>
<evidence type="ECO:0000256" key="5">
    <source>
        <dbReference type="ARBA" id="ARBA00023163"/>
    </source>
</evidence>
<feature type="region of interest" description="Disordered" evidence="7">
    <location>
        <begin position="1"/>
        <end position="23"/>
    </location>
</feature>
<dbReference type="GO" id="GO:0000981">
    <property type="term" value="F:DNA-binding transcription factor activity, RNA polymerase II-specific"/>
    <property type="evidence" value="ECO:0007669"/>
    <property type="project" value="InterPro"/>
</dbReference>
<evidence type="ECO:0000256" key="7">
    <source>
        <dbReference type="SAM" id="MobiDB-lite"/>
    </source>
</evidence>